<dbReference type="Pfam" id="PF13175">
    <property type="entry name" value="AAA_15"/>
    <property type="match status" value="1"/>
</dbReference>
<comment type="caution">
    <text evidence="2">The sequence shown here is derived from an EMBL/GenBank/DDBJ whole genome shotgun (WGS) entry which is preliminary data.</text>
</comment>
<evidence type="ECO:0000313" key="2">
    <source>
        <dbReference type="EMBL" id="MCQ9210893.1"/>
    </source>
</evidence>
<dbReference type="InterPro" id="IPR041685">
    <property type="entry name" value="AAA_GajA/Old/RecF-like"/>
</dbReference>
<proteinExistence type="predicted"/>
<protein>
    <submittedName>
        <fullName evidence="2">AAA family ATPase</fullName>
    </submittedName>
</protein>
<dbReference type="PANTHER" id="PTHR43581">
    <property type="entry name" value="ATP/GTP PHOSPHATASE"/>
    <property type="match status" value="1"/>
</dbReference>
<reference evidence="2" key="3">
    <citation type="journal article" date="2023" name="Microbiol. Resour. Announc.">
        <title>Draft Genome Sequence of Granulicatella sp. Strain S8, Isolated from a Marine Fish, Seriola quinqueradiata.</title>
        <authorList>
            <person name="Lee M."/>
            <person name="Farooq A."/>
            <person name="Jeong J.B."/>
            <person name="Jung M.Y."/>
        </authorList>
    </citation>
    <scope>NUCLEOTIDE SEQUENCE</scope>
    <source>
        <strain evidence="2">S8</strain>
    </source>
</reference>
<evidence type="ECO:0000313" key="3">
    <source>
        <dbReference type="Proteomes" id="UP001059480"/>
    </source>
</evidence>
<reference evidence="2" key="2">
    <citation type="journal article" date="2023" name="Curr. Microbiol.">
        <title>Granulicatella seriolae sp. nov., a Novel Facultative Anaerobe Isolated from Yellowtail Marine Fish.</title>
        <authorList>
            <person name="Lee M."/>
            <person name="Choi Y.J."/>
            <person name="Farooq A."/>
            <person name="Jeong J.B."/>
            <person name="Jung M.Y."/>
        </authorList>
    </citation>
    <scope>NUCLEOTIDE SEQUENCE</scope>
    <source>
        <strain evidence="2">S8</strain>
    </source>
</reference>
<organism evidence="2 3">
    <name type="scientific">Granulicatella seriolae</name>
    <dbReference type="NCBI Taxonomy" id="2967226"/>
    <lineage>
        <taxon>Bacteria</taxon>
        <taxon>Bacillati</taxon>
        <taxon>Bacillota</taxon>
        <taxon>Bacilli</taxon>
        <taxon>Lactobacillales</taxon>
        <taxon>Carnobacteriaceae</taxon>
        <taxon>Granulicatella</taxon>
    </lineage>
</organism>
<dbReference type="Gene3D" id="3.40.50.300">
    <property type="entry name" value="P-loop containing nucleotide triphosphate hydrolases"/>
    <property type="match status" value="1"/>
</dbReference>
<dbReference type="InterPro" id="IPR051396">
    <property type="entry name" value="Bact_Antivir_Def_Nuclease"/>
</dbReference>
<dbReference type="EMBL" id="JANHNZ010000020">
    <property type="protein sequence ID" value="MCQ9210893.1"/>
    <property type="molecule type" value="Genomic_DNA"/>
</dbReference>
<accession>A0ABT1WQX7</accession>
<dbReference type="InterPro" id="IPR027417">
    <property type="entry name" value="P-loop_NTPase"/>
</dbReference>
<reference evidence="2" key="1">
    <citation type="submission" date="2022-07" db="EMBL/GenBank/DDBJ databases">
        <authorList>
            <person name="Jung M.-Y."/>
            <person name="Lee M."/>
        </authorList>
    </citation>
    <scope>NUCLEOTIDE SEQUENCE</scope>
    <source>
        <strain evidence="2">S8</strain>
    </source>
</reference>
<name>A0ABT1WQX7_9LACT</name>
<gene>
    <name evidence="2" type="ORF">NPA36_10145</name>
</gene>
<keyword evidence="3" id="KW-1185">Reference proteome</keyword>
<sequence>MIKSITIHGLRGFGEERTIQFAIPNGNPGGGITILVGANNSGKTTILEALRAFNAQKDNPPSFSERKRNVRCENGKVHLKLQTVDIGDYAIDTISGGGSSTTITKIGADDEYWEGSKSFILQSRRFVEYEFHQSFMERSDYIRNQR</sequence>
<evidence type="ECO:0000259" key="1">
    <source>
        <dbReference type="Pfam" id="PF13175"/>
    </source>
</evidence>
<dbReference type="RefSeq" id="WP_256946004.1">
    <property type="nucleotide sequence ID" value="NZ_JANHNZ010000020.1"/>
</dbReference>
<dbReference type="PANTHER" id="PTHR43581:SF4">
    <property type="entry name" value="ATP_GTP PHOSPHATASE"/>
    <property type="match status" value="1"/>
</dbReference>
<dbReference type="Proteomes" id="UP001059480">
    <property type="component" value="Unassembled WGS sequence"/>
</dbReference>
<dbReference type="SUPFAM" id="SSF52540">
    <property type="entry name" value="P-loop containing nucleoside triphosphate hydrolases"/>
    <property type="match status" value="1"/>
</dbReference>
<feature type="domain" description="Endonuclease GajA/Old nuclease/RecF-like AAA" evidence="1">
    <location>
        <begin position="1"/>
        <end position="80"/>
    </location>
</feature>